<dbReference type="PRINTS" id="PR00412">
    <property type="entry name" value="EPOXHYDRLASE"/>
</dbReference>
<dbReference type="InterPro" id="IPR050266">
    <property type="entry name" value="AB_hydrolase_sf"/>
</dbReference>
<keyword evidence="1" id="KW-0812">Transmembrane</keyword>
<evidence type="ECO:0000313" key="4">
    <source>
        <dbReference type="Proteomes" id="UP000660885"/>
    </source>
</evidence>
<dbReference type="PRINTS" id="PR00111">
    <property type="entry name" value="ABHYDROLASE"/>
</dbReference>
<keyword evidence="1" id="KW-1133">Transmembrane helix</keyword>
<keyword evidence="1" id="KW-0472">Membrane</keyword>
<dbReference type="PANTHER" id="PTHR43798:SF33">
    <property type="entry name" value="HYDROLASE, PUTATIVE (AFU_ORTHOLOGUE AFUA_2G14860)-RELATED"/>
    <property type="match status" value="1"/>
</dbReference>
<proteinExistence type="predicted"/>
<feature type="domain" description="AB hydrolase-1" evidence="2">
    <location>
        <begin position="98"/>
        <end position="339"/>
    </location>
</feature>
<evidence type="ECO:0000313" key="3">
    <source>
        <dbReference type="EMBL" id="MBL6082607.1"/>
    </source>
</evidence>
<dbReference type="PANTHER" id="PTHR43798">
    <property type="entry name" value="MONOACYLGLYCEROL LIPASE"/>
    <property type="match status" value="1"/>
</dbReference>
<accession>A0ABS1UD38</accession>
<dbReference type="EMBL" id="JAETWB010000087">
    <property type="protein sequence ID" value="MBL6082607.1"/>
    <property type="molecule type" value="Genomic_DNA"/>
</dbReference>
<dbReference type="InterPro" id="IPR029058">
    <property type="entry name" value="AB_hydrolase_fold"/>
</dbReference>
<evidence type="ECO:0000259" key="2">
    <source>
        <dbReference type="Pfam" id="PF00561"/>
    </source>
</evidence>
<evidence type="ECO:0000256" key="1">
    <source>
        <dbReference type="SAM" id="Phobius"/>
    </source>
</evidence>
<keyword evidence="4" id="KW-1185">Reference proteome</keyword>
<dbReference type="Gene3D" id="3.40.50.1820">
    <property type="entry name" value="alpha/beta hydrolase"/>
    <property type="match status" value="1"/>
</dbReference>
<dbReference type="Pfam" id="PF00561">
    <property type="entry name" value="Abhydrolase_1"/>
    <property type="match status" value="1"/>
</dbReference>
<reference evidence="3 4" key="1">
    <citation type="submission" date="2021-01" db="EMBL/GenBank/DDBJ databases">
        <title>Belnapia mucosa sp. nov. and Belnapia arida sp. nov., isolated from the Tabernas Desert (Almeria, Spain).</title>
        <authorList>
            <person name="Molina-Menor E."/>
            <person name="Vidal-Verdu A."/>
            <person name="Calonge A."/>
            <person name="Satari L."/>
            <person name="Pereto J."/>
            <person name="Porcar M."/>
        </authorList>
    </citation>
    <scope>NUCLEOTIDE SEQUENCE [LARGE SCALE GENOMIC DNA]</scope>
    <source>
        <strain evidence="3 4">T18</strain>
    </source>
</reference>
<dbReference type="SUPFAM" id="SSF53474">
    <property type="entry name" value="alpha/beta-Hydrolases"/>
    <property type="match status" value="1"/>
</dbReference>
<dbReference type="InterPro" id="IPR000073">
    <property type="entry name" value="AB_hydrolase_1"/>
</dbReference>
<organism evidence="3 4">
    <name type="scientific">Belnapia arida</name>
    <dbReference type="NCBI Taxonomy" id="2804533"/>
    <lineage>
        <taxon>Bacteria</taxon>
        <taxon>Pseudomonadati</taxon>
        <taxon>Pseudomonadota</taxon>
        <taxon>Alphaproteobacteria</taxon>
        <taxon>Acetobacterales</taxon>
        <taxon>Roseomonadaceae</taxon>
        <taxon>Belnapia</taxon>
    </lineage>
</organism>
<feature type="transmembrane region" description="Helical" evidence="1">
    <location>
        <begin position="41"/>
        <end position="62"/>
    </location>
</feature>
<dbReference type="Proteomes" id="UP000660885">
    <property type="component" value="Unassembled WGS sequence"/>
</dbReference>
<dbReference type="GO" id="GO:0016787">
    <property type="term" value="F:hydrolase activity"/>
    <property type="evidence" value="ECO:0007669"/>
    <property type="project" value="UniProtKB-KW"/>
</dbReference>
<sequence>MQVISTAYPNCLEWIGLDGFGAVKHRRSTALNLFAAAKTLLGSRTVLACGMAATALGAFALVNRTVARRAERQHPPRGTFLDLDGVRLHYTDRGAGQPIVLIHGNVVSGDDYDTSGVAERLLETHRVIIFDRPGFGHSERPRGRSWTATQQAELLHKALKQLGIERPVVVGHSWGAIVALSLAVRHQADTAGLVLLSGYYFWTLRPDVLLVTVGAIPVVGDILRYTVSPWLGRLLMPLQKRAMFSPASVTRRFRHEYSDAMALRPSQIRATSLDGALMIPGALGLRRRYTDLRMPVLILAGDGDKVVWKRNAERLHATIPGSALRSVEGAGHMVHHSEPEHVVEAIGLVSHGIRQAARTNARRISRVAPNGL</sequence>
<dbReference type="RefSeq" id="WP_202835940.1">
    <property type="nucleotide sequence ID" value="NZ_JAETWB010000087.1"/>
</dbReference>
<name>A0ABS1UD38_9PROT</name>
<protein>
    <submittedName>
        <fullName evidence="3">Alpha/beta hydrolase</fullName>
    </submittedName>
</protein>
<comment type="caution">
    <text evidence="3">The sequence shown here is derived from an EMBL/GenBank/DDBJ whole genome shotgun (WGS) entry which is preliminary data.</text>
</comment>
<gene>
    <name evidence="3" type="ORF">JMJ56_32085</name>
</gene>
<dbReference type="InterPro" id="IPR000639">
    <property type="entry name" value="Epox_hydrolase-like"/>
</dbReference>
<keyword evidence="3" id="KW-0378">Hydrolase</keyword>